<dbReference type="AlphaFoldDB" id="A0A060QE45"/>
<gene>
    <name evidence="3" type="ORF">ASAP_0928</name>
</gene>
<feature type="domain" description="CAAX prenyl protease 2/Lysostaphin resistance protein A-like" evidence="2">
    <location>
        <begin position="108"/>
        <end position="196"/>
    </location>
</feature>
<keyword evidence="1" id="KW-0812">Transmembrane</keyword>
<evidence type="ECO:0000313" key="4">
    <source>
        <dbReference type="Proteomes" id="UP000027583"/>
    </source>
</evidence>
<name>A0A060QE45_9PROT</name>
<reference evidence="3 4" key="1">
    <citation type="journal article" date="2014" name="Genome Biol. Evol.">
        <title>Acetic acid bacteria genomes reveal functional traits for adaptation to life in insect guts.</title>
        <authorList>
            <person name="Chouaia B."/>
            <person name="Gaiarsa S."/>
            <person name="Crotti E."/>
            <person name="Comandatore F."/>
            <person name="Degli Esposti M."/>
            <person name="Ricci I."/>
            <person name="Alma A."/>
            <person name="Favia G."/>
            <person name="Bandi C."/>
            <person name="Daffonchio D."/>
        </authorList>
    </citation>
    <scope>NUCLEOTIDE SEQUENCE [LARGE SCALE GENOMIC DNA]</scope>
    <source>
        <strain evidence="3 4">SF2.1</strain>
    </source>
</reference>
<comment type="caution">
    <text evidence="3">The sequence shown here is derived from an EMBL/GenBank/DDBJ whole genome shotgun (WGS) entry which is preliminary data.</text>
</comment>
<dbReference type="EMBL" id="CBLX010000007">
    <property type="protein sequence ID" value="CDG38973.1"/>
    <property type="molecule type" value="Genomic_DNA"/>
</dbReference>
<dbReference type="Pfam" id="PF02517">
    <property type="entry name" value="Rce1-like"/>
    <property type="match status" value="1"/>
</dbReference>
<feature type="transmembrane region" description="Helical" evidence="1">
    <location>
        <begin position="146"/>
        <end position="174"/>
    </location>
</feature>
<dbReference type="eggNOG" id="COG1266">
    <property type="taxonomic scope" value="Bacteria"/>
</dbReference>
<feature type="transmembrane region" description="Helical" evidence="1">
    <location>
        <begin position="73"/>
        <end position="93"/>
    </location>
</feature>
<protein>
    <recommendedName>
        <fullName evidence="2">CAAX prenyl protease 2/Lysostaphin resistance protein A-like domain-containing protein</fullName>
    </recommendedName>
</protein>
<feature type="transmembrane region" description="Helical" evidence="1">
    <location>
        <begin position="194"/>
        <end position="215"/>
    </location>
</feature>
<sequence>MTPVHPAPSKRLLPRALRLGEFFALYGGGPLLVLALRQPGILFAGLWVGAIIAWLSIRGRLPVSHDVHREIRAILVRFGILGSALTVLAYFLWPTHFLDLPRHRPGFWLVIMGLYPLLSVWPQEMLYRGFLFHRYQSLFVTPTRRILASAITFAFAHVIFLNWIAIALTFAGGFLFARDYERHRSLRLACLEHSLYGCLIFTIGMGRFFYTGAAWHHG</sequence>
<evidence type="ECO:0000313" key="3">
    <source>
        <dbReference type="EMBL" id="CDG38973.1"/>
    </source>
</evidence>
<accession>A0A060QE45</accession>
<dbReference type="Proteomes" id="UP000027583">
    <property type="component" value="Unassembled WGS sequence"/>
</dbReference>
<dbReference type="InterPro" id="IPR003675">
    <property type="entry name" value="Rce1/LyrA-like_dom"/>
</dbReference>
<feature type="transmembrane region" description="Helical" evidence="1">
    <location>
        <begin position="41"/>
        <end position="61"/>
    </location>
</feature>
<organism evidence="3 4">
    <name type="scientific">Asaia bogorensis</name>
    <dbReference type="NCBI Taxonomy" id="91915"/>
    <lineage>
        <taxon>Bacteria</taxon>
        <taxon>Pseudomonadati</taxon>
        <taxon>Pseudomonadota</taxon>
        <taxon>Alphaproteobacteria</taxon>
        <taxon>Acetobacterales</taxon>
        <taxon>Acetobacteraceae</taxon>
        <taxon>Asaia</taxon>
    </lineage>
</organism>
<feature type="transmembrane region" description="Helical" evidence="1">
    <location>
        <begin position="105"/>
        <end position="126"/>
    </location>
</feature>
<evidence type="ECO:0000256" key="1">
    <source>
        <dbReference type="SAM" id="Phobius"/>
    </source>
</evidence>
<keyword evidence="1" id="KW-0472">Membrane</keyword>
<dbReference type="GO" id="GO:0080120">
    <property type="term" value="P:CAAX-box protein maturation"/>
    <property type="evidence" value="ECO:0007669"/>
    <property type="project" value="UniProtKB-ARBA"/>
</dbReference>
<dbReference type="RefSeq" id="WP_023979126.1">
    <property type="nucleotide sequence ID" value="NZ_CBLX010000007.1"/>
</dbReference>
<reference evidence="3 4" key="2">
    <citation type="journal article" date="2014" name="PLoS ONE">
        <title>Evolution of mitochondria reconstructed from the energy metabolism of living bacteria.</title>
        <authorList>
            <person name="Degli Esposti M."/>
            <person name="Chouaia B."/>
            <person name="Comandatore F."/>
            <person name="Crotti E."/>
            <person name="Sassera D."/>
            <person name="Lievens P.M."/>
            <person name="Daffonchio D."/>
            <person name="Bandi C."/>
        </authorList>
    </citation>
    <scope>NUCLEOTIDE SEQUENCE [LARGE SCALE GENOMIC DNA]</scope>
    <source>
        <strain evidence="3 4">SF2.1</strain>
    </source>
</reference>
<proteinExistence type="predicted"/>
<keyword evidence="1" id="KW-1133">Transmembrane helix</keyword>
<dbReference type="GO" id="GO:0004175">
    <property type="term" value="F:endopeptidase activity"/>
    <property type="evidence" value="ECO:0007669"/>
    <property type="project" value="UniProtKB-ARBA"/>
</dbReference>
<evidence type="ECO:0000259" key="2">
    <source>
        <dbReference type="Pfam" id="PF02517"/>
    </source>
</evidence>